<dbReference type="InterPro" id="IPR051924">
    <property type="entry name" value="GST_Kappa/NadH"/>
</dbReference>
<keyword evidence="1 4" id="KW-0413">Isomerase</keyword>
<evidence type="ECO:0000256" key="2">
    <source>
        <dbReference type="PIRSR" id="PIRSR006386-1"/>
    </source>
</evidence>
<comment type="catalytic activity">
    <reaction evidence="1">
        <text>2-hydroxychromene-2-carboxylate = (3E)-4-(2-hydroxyphenyl)-2-oxobut-3-enoate</text>
        <dbReference type="Rhea" id="RHEA:27401"/>
        <dbReference type="ChEBI" id="CHEBI:59350"/>
        <dbReference type="ChEBI" id="CHEBI:59353"/>
        <dbReference type="EC" id="5.99.1.4"/>
    </reaction>
</comment>
<comment type="similarity">
    <text evidence="1">Belongs to the GST superfamily. NadH family.</text>
</comment>
<dbReference type="PIRSF" id="PIRSF006386">
    <property type="entry name" value="HCCAis_GSTk"/>
    <property type="match status" value="1"/>
</dbReference>
<dbReference type="Proteomes" id="UP000253628">
    <property type="component" value="Unassembled WGS sequence"/>
</dbReference>
<keyword evidence="5" id="KW-1185">Reference proteome</keyword>
<organism evidence="4 5">
    <name type="scientific">Eoetvoesiella caeni</name>
    <dbReference type="NCBI Taxonomy" id="645616"/>
    <lineage>
        <taxon>Bacteria</taxon>
        <taxon>Pseudomonadati</taxon>
        <taxon>Pseudomonadota</taxon>
        <taxon>Betaproteobacteria</taxon>
        <taxon>Burkholderiales</taxon>
        <taxon>Alcaligenaceae</taxon>
        <taxon>Eoetvoesiella</taxon>
    </lineage>
</organism>
<dbReference type="AlphaFoldDB" id="A0A366H9B9"/>
<dbReference type="PANTHER" id="PTHR42943">
    <property type="entry name" value="GLUTATHIONE S-TRANSFERASE KAPPA"/>
    <property type="match status" value="1"/>
</dbReference>
<dbReference type="Pfam" id="PF01323">
    <property type="entry name" value="DSBA"/>
    <property type="match status" value="1"/>
</dbReference>
<dbReference type="Gene3D" id="3.40.30.10">
    <property type="entry name" value="Glutaredoxin"/>
    <property type="match status" value="1"/>
</dbReference>
<dbReference type="GO" id="GO:0018845">
    <property type="term" value="F:2-hydroxychromene-2-carboxylate isomerase activity"/>
    <property type="evidence" value="ECO:0007669"/>
    <property type="project" value="UniProtKB-UniRule"/>
</dbReference>
<dbReference type="SUPFAM" id="SSF52833">
    <property type="entry name" value="Thioredoxin-like"/>
    <property type="match status" value="1"/>
</dbReference>
<evidence type="ECO:0000256" key="1">
    <source>
        <dbReference type="PIRNR" id="PIRNR006386"/>
    </source>
</evidence>
<evidence type="ECO:0000313" key="5">
    <source>
        <dbReference type="Proteomes" id="UP000253628"/>
    </source>
</evidence>
<dbReference type="EC" id="5.99.1.4" evidence="1"/>
<sequence>MSRDFTVDLYWSFRSPYSYLALPRIVSLSKRRDVKWNLRIVYPLAIRYPDYFKSQHPLAMRYVLADCERVAAFLGMPYRWPSPDPVVQNMATREISPDQPHIDQLTRLGIAANRQGKGIPFIAEVGRLLWDGSITGWNEGTHLACAAERAGLSLVDLERAIEADPAGMTAEIDANQAAQYEAGHWGVPLFVFDGEPFFGQDRFDLLVWRMQQKGLPAIS</sequence>
<proteinExistence type="inferred from homology"/>
<dbReference type="RefSeq" id="WP_113933955.1">
    <property type="nucleotide sequence ID" value="NZ_JACCEU010000008.1"/>
</dbReference>
<dbReference type="InterPro" id="IPR001853">
    <property type="entry name" value="DSBA-like_thioredoxin_dom"/>
</dbReference>
<feature type="active site" description="Nucleophile" evidence="2">
    <location>
        <position position="15"/>
    </location>
</feature>
<gene>
    <name evidence="4" type="ORF">DFR37_107164</name>
</gene>
<name>A0A366H9B9_9BURK</name>
<dbReference type="PANTHER" id="PTHR42943:SF2">
    <property type="entry name" value="GLUTATHIONE S-TRANSFERASE KAPPA 1"/>
    <property type="match status" value="1"/>
</dbReference>
<reference evidence="4 5" key="1">
    <citation type="submission" date="2018-06" db="EMBL/GenBank/DDBJ databases">
        <title>Genomic Encyclopedia of Type Strains, Phase IV (KMG-IV): sequencing the most valuable type-strain genomes for metagenomic binning, comparative biology and taxonomic classification.</title>
        <authorList>
            <person name="Goeker M."/>
        </authorList>
    </citation>
    <scope>NUCLEOTIDE SEQUENCE [LARGE SCALE GENOMIC DNA]</scope>
    <source>
        <strain evidence="4 5">DSM 25520</strain>
    </source>
</reference>
<protein>
    <recommendedName>
        <fullName evidence="1">2-hydroxychromene-2-carboxylate isomerase</fullName>
        <ecNumber evidence="1">5.99.1.4</ecNumber>
    </recommendedName>
</protein>
<dbReference type="InterPro" id="IPR014440">
    <property type="entry name" value="HCCAis_GSTk"/>
</dbReference>
<dbReference type="GO" id="GO:0016491">
    <property type="term" value="F:oxidoreductase activity"/>
    <property type="evidence" value="ECO:0007669"/>
    <property type="project" value="InterPro"/>
</dbReference>
<evidence type="ECO:0000313" key="4">
    <source>
        <dbReference type="EMBL" id="RBP38400.1"/>
    </source>
</evidence>
<comment type="caution">
    <text evidence="4">The sequence shown here is derived from an EMBL/GenBank/DDBJ whole genome shotgun (WGS) entry which is preliminary data.</text>
</comment>
<dbReference type="OrthoDB" id="8560325at2"/>
<dbReference type="InterPro" id="IPR036249">
    <property type="entry name" value="Thioredoxin-like_sf"/>
</dbReference>
<evidence type="ECO:0000259" key="3">
    <source>
        <dbReference type="Pfam" id="PF01323"/>
    </source>
</evidence>
<accession>A0A366H9B9</accession>
<feature type="domain" description="DSBA-like thioredoxin" evidence="3">
    <location>
        <begin position="6"/>
        <end position="207"/>
    </location>
</feature>
<dbReference type="EMBL" id="QNRQ01000007">
    <property type="protein sequence ID" value="RBP38400.1"/>
    <property type="molecule type" value="Genomic_DNA"/>
</dbReference>